<evidence type="ECO:0000313" key="2">
    <source>
        <dbReference type="EMBL" id="ORY84336.1"/>
    </source>
</evidence>
<feature type="transmembrane region" description="Helical" evidence="1">
    <location>
        <begin position="325"/>
        <end position="346"/>
    </location>
</feature>
<dbReference type="AlphaFoldDB" id="A0A1Y2FM89"/>
<sequence>MLTKCVLSQAQGHSHAQSFCYFDGRKLPSLHHVCPDKATYHLCYFNWPSNYTRPANVDVDTLVDHYKHPGQILICGGNTPDWVTEACYWFDRRFFACGNRTTPFYNVRVTLSEERVNVGSLDLKTQVYDFLPKRHYNGASNGIYYMTHLDSCWQEGEAGDNAVRVAYEGYWGALDNYMIKDKPIMKDEEAVGMWLREAIIGALEGIRNKDKVRYWQYNACQVGSLAPNFQPVACVSELVDCPSAVEFGCGYTTLENLQTGQDSPRPRCPSDCDRVGPCLKGVPGYKLPQSITAEIYDRDETKSDRLTVTFESKQNQDGCSRVEKIFMVMPYFIPISTIGIFIGNIIQLDCMVRGTKKQHRGTHL</sequence>
<keyword evidence="3" id="KW-1185">Reference proteome</keyword>
<dbReference type="RefSeq" id="XP_040726354.1">
    <property type="nucleotide sequence ID" value="XM_040866737.1"/>
</dbReference>
<dbReference type="Proteomes" id="UP000193685">
    <property type="component" value="Unassembled WGS sequence"/>
</dbReference>
<dbReference type="GeneID" id="63783336"/>
<keyword evidence="1" id="KW-0472">Membrane</keyword>
<accession>A0A1Y2FM89</accession>
<keyword evidence="1" id="KW-0812">Transmembrane</keyword>
<name>A0A1Y2FM89_PROLT</name>
<evidence type="ECO:0000313" key="3">
    <source>
        <dbReference type="Proteomes" id="UP000193685"/>
    </source>
</evidence>
<evidence type="ECO:0000256" key="1">
    <source>
        <dbReference type="SAM" id="Phobius"/>
    </source>
</evidence>
<comment type="caution">
    <text evidence="2">The sequence shown here is derived from an EMBL/GenBank/DDBJ whole genome shotgun (WGS) entry which is preliminary data.</text>
</comment>
<protein>
    <submittedName>
        <fullName evidence="2">Uncharacterized protein</fullName>
    </submittedName>
</protein>
<proteinExistence type="predicted"/>
<keyword evidence="1" id="KW-1133">Transmembrane helix</keyword>
<organism evidence="2 3">
    <name type="scientific">Protomyces lactucae-debilis</name>
    <dbReference type="NCBI Taxonomy" id="2754530"/>
    <lineage>
        <taxon>Eukaryota</taxon>
        <taxon>Fungi</taxon>
        <taxon>Dikarya</taxon>
        <taxon>Ascomycota</taxon>
        <taxon>Taphrinomycotina</taxon>
        <taxon>Taphrinomycetes</taxon>
        <taxon>Taphrinales</taxon>
        <taxon>Protomycetaceae</taxon>
        <taxon>Protomyces</taxon>
    </lineage>
</organism>
<gene>
    <name evidence="2" type="ORF">BCR37DRAFT_264355</name>
</gene>
<dbReference type="EMBL" id="MCFI01000006">
    <property type="protein sequence ID" value="ORY84336.1"/>
    <property type="molecule type" value="Genomic_DNA"/>
</dbReference>
<reference evidence="2 3" key="1">
    <citation type="submission" date="2016-07" db="EMBL/GenBank/DDBJ databases">
        <title>Pervasive Adenine N6-methylation of Active Genes in Fungi.</title>
        <authorList>
            <consortium name="DOE Joint Genome Institute"/>
            <person name="Mondo S.J."/>
            <person name="Dannebaum R.O."/>
            <person name="Kuo R.C."/>
            <person name="Labutti K."/>
            <person name="Haridas S."/>
            <person name="Kuo A."/>
            <person name="Salamov A."/>
            <person name="Ahrendt S.R."/>
            <person name="Lipzen A."/>
            <person name="Sullivan W."/>
            <person name="Andreopoulos W.B."/>
            <person name="Clum A."/>
            <person name="Lindquist E."/>
            <person name="Daum C."/>
            <person name="Ramamoorthy G.K."/>
            <person name="Gryganskyi A."/>
            <person name="Culley D."/>
            <person name="Magnuson J.K."/>
            <person name="James T.Y."/>
            <person name="O'Malley M.A."/>
            <person name="Stajich J.E."/>
            <person name="Spatafora J.W."/>
            <person name="Visel A."/>
            <person name="Grigoriev I.V."/>
        </authorList>
    </citation>
    <scope>NUCLEOTIDE SEQUENCE [LARGE SCALE GENOMIC DNA]</scope>
    <source>
        <strain evidence="2 3">12-1054</strain>
    </source>
</reference>